<dbReference type="SUPFAM" id="SSF53300">
    <property type="entry name" value="vWA-like"/>
    <property type="match status" value="1"/>
</dbReference>
<dbReference type="Pfam" id="PF13676">
    <property type="entry name" value="TIR_2"/>
    <property type="match status" value="1"/>
</dbReference>
<dbReference type="Pfam" id="PF13519">
    <property type="entry name" value="VWA_2"/>
    <property type="match status" value="1"/>
</dbReference>
<organism evidence="3 4">
    <name type="scientific">Streptomyces incarnatus</name>
    <dbReference type="NCBI Taxonomy" id="665007"/>
    <lineage>
        <taxon>Bacteria</taxon>
        <taxon>Bacillati</taxon>
        <taxon>Actinomycetota</taxon>
        <taxon>Actinomycetes</taxon>
        <taxon>Kitasatosporales</taxon>
        <taxon>Streptomycetaceae</taxon>
        <taxon>Streptomyces</taxon>
    </lineage>
</organism>
<dbReference type="EMBL" id="CP011497">
    <property type="protein sequence ID" value="AKJ10148.1"/>
    <property type="molecule type" value="Genomic_DNA"/>
</dbReference>
<gene>
    <name evidence="3" type="ORF">ABB07_08965</name>
</gene>
<accession>A0ABM5TGP4</accession>
<dbReference type="InterPro" id="IPR000157">
    <property type="entry name" value="TIR_dom"/>
</dbReference>
<feature type="region of interest" description="Disordered" evidence="1">
    <location>
        <begin position="13"/>
        <end position="33"/>
    </location>
</feature>
<dbReference type="InterPro" id="IPR036465">
    <property type="entry name" value="vWFA_dom_sf"/>
</dbReference>
<feature type="compositionally biased region" description="Basic and acidic residues" evidence="1">
    <location>
        <begin position="21"/>
        <end position="33"/>
    </location>
</feature>
<protein>
    <recommendedName>
        <fullName evidence="2">VWFA domain-containing protein</fullName>
    </recommendedName>
</protein>
<evidence type="ECO:0000313" key="4">
    <source>
        <dbReference type="Proteomes" id="UP000035366"/>
    </source>
</evidence>
<dbReference type="SMART" id="SM00327">
    <property type="entry name" value="VWA"/>
    <property type="match status" value="1"/>
</dbReference>
<feature type="domain" description="VWFA" evidence="2">
    <location>
        <begin position="1"/>
        <end position="163"/>
    </location>
</feature>
<dbReference type="PROSITE" id="PS50234">
    <property type="entry name" value="VWFA"/>
    <property type="match status" value="1"/>
</dbReference>
<sequence length="1053" mass="115578">MWIVLLDRSASMADPFADSSGHPDRRTRRTDQDVKLDAAKESVLIELDRLPSDMPVVLLGFNRSVVEIMQGTARSGTDFAVALESLQAEDGTDIAAALRSAAEYAQSPADGGSVAVLLVSDGLSEPVAAREAALQCRDAGIVVDAILIDPTDDGVALIRRIAGITHGRWDAVRGRDELAASAAQSAEAAVAHAQEAEALLASAVAEADTVGREVADREPVSFTAAYPGLLEPGDSAPLWLYVHLSTMQAEVERELAEVAGNLGRLPGRATGVSTTVIPAGHVLEIRPVLDQFRCVPDRQDVIWLEQLEALRFDLTYVGSSADATCRGRIEVNINGLPVAEVPLVIQVTVPAARRELRQLSSAPMLRRVFASYAHEDEQFVRRCKAAYRALGINLFVDREDLESGQPWRSVLREMIAQHDLFQLYWSQSAAASTHVAEEWDFALKVATGRAAGQNFIRPLYWTRPMAAAPAALKDLHFRYVDPQSLGLTEVAQTTCEAVSTPGLPPHFDVVFPVLACTPDPSGSTLEAIRHALPSVVPFIERLTSLRYYPPPTLLVDDFTVSSIRRNTEADDGAGTEPPDAEDAKIVIELLESLALIFHTGGFLPDKWWGNPPAVDLKNEVDKVNFDHVRRNAEAAFIRGLRSTLAGADPATRAGKDLATMVAEVLNPHPNTTLAIWRLTREIKRLLQIASPDDAAQLRRAFGPELIAELDDCHGREWEENLASTAGSPEVLTIAGRYESELQHFFKEVATLPWNSFLAYAESFLGLMREFASRAIQLADDGVFENGYWVSGQSIRWVQRKFPETITETAEKKRGNDPAQPVLYSWSLTRSGYLRLLTDLSNRALRLLREPARNRPSLLKTSALTFGAYTHGGGQDTARIQQAASRNGVPDFAIPTAGPKVLICANAFDRLVASLMSDGLEHDAAHQHAEKFLLATLVHEHLHAALAIGLDENGQTSPSARNANEWRQARNLNESLAAWASLDFSRDDLGLFDACWEYIQRDTYPQWPYRGAERIEEMFQEQGPAALRSLIRLLREDPEVAQRRFDTALSASTV</sequence>
<evidence type="ECO:0000259" key="2">
    <source>
        <dbReference type="PROSITE" id="PS50234"/>
    </source>
</evidence>
<keyword evidence="4" id="KW-1185">Reference proteome</keyword>
<name>A0ABM5TGP4_9ACTN</name>
<dbReference type="InterPro" id="IPR035897">
    <property type="entry name" value="Toll_tir_struct_dom_sf"/>
</dbReference>
<dbReference type="Proteomes" id="UP000035366">
    <property type="component" value="Chromosome"/>
</dbReference>
<dbReference type="Gene3D" id="3.40.50.10140">
    <property type="entry name" value="Toll/interleukin-1 receptor homology (TIR) domain"/>
    <property type="match status" value="1"/>
</dbReference>
<dbReference type="CDD" id="cd00198">
    <property type="entry name" value="vWFA"/>
    <property type="match status" value="1"/>
</dbReference>
<proteinExistence type="predicted"/>
<dbReference type="InterPro" id="IPR002035">
    <property type="entry name" value="VWF_A"/>
</dbReference>
<evidence type="ECO:0000313" key="3">
    <source>
        <dbReference type="EMBL" id="AKJ10148.1"/>
    </source>
</evidence>
<dbReference type="RefSeq" id="WP_208898246.1">
    <property type="nucleotide sequence ID" value="NZ_CP011497.1"/>
</dbReference>
<dbReference type="SUPFAM" id="SSF52200">
    <property type="entry name" value="Toll/Interleukin receptor TIR domain"/>
    <property type="match status" value="1"/>
</dbReference>
<dbReference type="Gene3D" id="3.40.50.410">
    <property type="entry name" value="von Willebrand factor, type A domain"/>
    <property type="match status" value="1"/>
</dbReference>
<reference evidence="3 4" key="1">
    <citation type="journal article" date="2015" name="ISME J.">
        <title>Draft Genome Sequence of Streptomyces incarnatus NRRL8089, which Produces the Nucleoside Antibiotic Sinefungin.</title>
        <authorList>
            <person name="Oshima K."/>
            <person name="Hattori M."/>
            <person name="Shimizu H."/>
            <person name="Fukuda K."/>
            <person name="Nemoto M."/>
            <person name="Inagaki K."/>
            <person name="Tamura T."/>
        </authorList>
    </citation>
    <scope>NUCLEOTIDE SEQUENCE [LARGE SCALE GENOMIC DNA]</scope>
    <source>
        <strain evidence="3 4">NRRL 8089</strain>
    </source>
</reference>
<evidence type="ECO:0000256" key="1">
    <source>
        <dbReference type="SAM" id="MobiDB-lite"/>
    </source>
</evidence>